<proteinExistence type="predicted"/>
<feature type="transmembrane region" description="Helical" evidence="1">
    <location>
        <begin position="151"/>
        <end position="169"/>
    </location>
</feature>
<reference evidence="3" key="1">
    <citation type="journal article" date="2019" name="Int. J. Syst. Evol. Microbiol.">
        <title>The Global Catalogue of Microorganisms (GCM) 10K type strain sequencing project: providing services to taxonomists for standard genome sequencing and annotation.</title>
        <authorList>
            <consortium name="The Broad Institute Genomics Platform"/>
            <consortium name="The Broad Institute Genome Sequencing Center for Infectious Disease"/>
            <person name="Wu L."/>
            <person name="Ma J."/>
        </authorList>
    </citation>
    <scope>NUCLEOTIDE SEQUENCE [LARGE SCALE GENOMIC DNA]</scope>
    <source>
        <strain evidence="3">CGMCC 1.15439</strain>
    </source>
</reference>
<organism evidence="2 3">
    <name type="scientific">Dyella nitratireducens</name>
    <dbReference type="NCBI Taxonomy" id="1849580"/>
    <lineage>
        <taxon>Bacteria</taxon>
        <taxon>Pseudomonadati</taxon>
        <taxon>Pseudomonadota</taxon>
        <taxon>Gammaproteobacteria</taxon>
        <taxon>Lysobacterales</taxon>
        <taxon>Rhodanobacteraceae</taxon>
        <taxon>Dyella</taxon>
    </lineage>
</organism>
<comment type="caution">
    <text evidence="2">The sequence shown here is derived from an EMBL/GenBank/DDBJ whole genome shotgun (WGS) entry which is preliminary data.</text>
</comment>
<feature type="transmembrane region" description="Helical" evidence="1">
    <location>
        <begin position="112"/>
        <end position="131"/>
    </location>
</feature>
<evidence type="ECO:0000313" key="3">
    <source>
        <dbReference type="Proteomes" id="UP000620046"/>
    </source>
</evidence>
<sequence length="208" mass="23276">MVRVARDAGKRQQDRLFNKWGGAPTTQLLRHRNTHFDAHTKERFHAVAERGIGKVMPTPQAEAADPTAADELYRAATKWLINQTRGDTKRFGLVFKENIAFGFHRNAFGVRWLGASVAFLCLLIIALKIKIISLSPPYASLTSFSQLDPMAALALGVSGMMLIAWLFWFTEAAAKRAGFAYAERLLESCYDLESPRKTTSKKEAESQQ</sequence>
<evidence type="ECO:0000313" key="2">
    <source>
        <dbReference type="EMBL" id="GGA29092.1"/>
    </source>
</evidence>
<evidence type="ECO:0000256" key="1">
    <source>
        <dbReference type="SAM" id="Phobius"/>
    </source>
</evidence>
<accession>A0ABQ1FUI0</accession>
<name>A0ABQ1FUI0_9GAMM</name>
<keyword evidence="1" id="KW-0812">Transmembrane</keyword>
<keyword evidence="1" id="KW-1133">Transmembrane helix</keyword>
<dbReference type="Proteomes" id="UP000620046">
    <property type="component" value="Unassembled WGS sequence"/>
</dbReference>
<gene>
    <name evidence="2" type="ORF">GCM10010981_17420</name>
</gene>
<keyword evidence="1" id="KW-0472">Membrane</keyword>
<protein>
    <submittedName>
        <fullName evidence="2">Uncharacterized protein</fullName>
    </submittedName>
</protein>
<dbReference type="EMBL" id="BMJA01000001">
    <property type="protein sequence ID" value="GGA29092.1"/>
    <property type="molecule type" value="Genomic_DNA"/>
</dbReference>
<keyword evidence="3" id="KW-1185">Reference proteome</keyword>